<dbReference type="InterPro" id="IPR007007">
    <property type="entry name" value="Ninjurin"/>
</dbReference>
<dbReference type="Pfam" id="PF04923">
    <property type="entry name" value="Ninjurin"/>
    <property type="match status" value="1"/>
</dbReference>
<evidence type="ECO:0000256" key="5">
    <source>
        <dbReference type="ARBA" id="ARBA00022989"/>
    </source>
</evidence>
<protein>
    <submittedName>
        <fullName evidence="9">Putative conserved plasma membrane protein</fullName>
    </submittedName>
</protein>
<feature type="transmembrane region" description="Helical" evidence="8">
    <location>
        <begin position="87"/>
        <end position="117"/>
    </location>
</feature>
<reference evidence="9" key="1">
    <citation type="submission" date="2016-12" db="EMBL/GenBank/DDBJ databases">
        <title>An insight into the sialome and mialome of the sand fly, Nyssomyia neivai.</title>
        <authorList>
            <person name="Sebastian V."/>
            <person name="Goulart T.M."/>
            <person name="Oliveira W."/>
            <person name="Calvo E."/>
            <person name="Oliveira L.F."/>
            <person name="Pinto M.C."/>
            <person name="Rosselino A.M."/>
            <person name="Ribeiro J.M."/>
        </authorList>
    </citation>
    <scope>NUCLEOTIDE SEQUENCE</scope>
</reference>
<comment type="subcellular location">
    <subcellularLocation>
        <location evidence="1">Membrane</location>
        <topology evidence="1">Multi-pass membrane protein</topology>
    </subcellularLocation>
</comment>
<keyword evidence="3 8" id="KW-0812">Transmembrane</keyword>
<name>A0A1L8D9D9_9DIPT</name>
<feature type="region of interest" description="Disordered" evidence="7">
    <location>
        <begin position="1"/>
        <end position="37"/>
    </location>
</feature>
<dbReference type="EMBL" id="GFDF01010995">
    <property type="protein sequence ID" value="JAV03089.1"/>
    <property type="molecule type" value="Transcribed_RNA"/>
</dbReference>
<evidence type="ECO:0000256" key="1">
    <source>
        <dbReference type="ARBA" id="ARBA00004141"/>
    </source>
</evidence>
<dbReference type="PANTHER" id="PTHR12316">
    <property type="entry name" value="NINJURIN-RELATED"/>
    <property type="match status" value="1"/>
</dbReference>
<dbReference type="GO" id="GO:0007155">
    <property type="term" value="P:cell adhesion"/>
    <property type="evidence" value="ECO:0007669"/>
    <property type="project" value="UniProtKB-KW"/>
</dbReference>
<keyword evidence="6 8" id="KW-0472">Membrane</keyword>
<dbReference type="GO" id="GO:0016020">
    <property type="term" value="C:membrane"/>
    <property type="evidence" value="ECO:0007669"/>
    <property type="project" value="UniProtKB-SubCell"/>
</dbReference>
<sequence length="170" mass="18593">MPKLRGFDNPVVVDTRDESTNTQGHVKSDAENSADTGDHIPTLRRLFNANKYATKKTLAQGILDLALLASNAAQLKYLLRIGDTHEFYTLLLVLIVSSICLQVIQAVVCVVLGLVLNINNVNEQRAADICNNVCVAIIIVTVAINVIISAFDLKGDDGMSLRYYSPDIQH</sequence>
<evidence type="ECO:0000256" key="2">
    <source>
        <dbReference type="ARBA" id="ARBA00008141"/>
    </source>
</evidence>
<accession>A0A1L8D9D9</accession>
<evidence type="ECO:0000256" key="7">
    <source>
        <dbReference type="SAM" id="MobiDB-lite"/>
    </source>
</evidence>
<evidence type="ECO:0000256" key="6">
    <source>
        <dbReference type="ARBA" id="ARBA00023136"/>
    </source>
</evidence>
<evidence type="ECO:0000256" key="3">
    <source>
        <dbReference type="ARBA" id="ARBA00022692"/>
    </source>
</evidence>
<feature type="compositionally biased region" description="Polar residues" evidence="7">
    <location>
        <begin position="20"/>
        <end position="35"/>
    </location>
</feature>
<keyword evidence="4" id="KW-0130">Cell adhesion</keyword>
<proteinExistence type="inferred from homology"/>
<comment type="similarity">
    <text evidence="2">Belongs to the ninjurin family.</text>
</comment>
<dbReference type="PANTHER" id="PTHR12316:SF17">
    <property type="entry name" value="NINJURIN C, ISOFORM D"/>
    <property type="match status" value="1"/>
</dbReference>
<dbReference type="GO" id="GO:0042246">
    <property type="term" value="P:tissue regeneration"/>
    <property type="evidence" value="ECO:0007669"/>
    <property type="project" value="InterPro"/>
</dbReference>
<dbReference type="AlphaFoldDB" id="A0A1L8D9D9"/>
<keyword evidence="5 8" id="KW-1133">Transmembrane helix</keyword>
<feature type="transmembrane region" description="Helical" evidence="8">
    <location>
        <begin position="129"/>
        <end position="151"/>
    </location>
</feature>
<evidence type="ECO:0000256" key="8">
    <source>
        <dbReference type="SAM" id="Phobius"/>
    </source>
</evidence>
<organism evidence="9">
    <name type="scientific">Nyssomyia neivai</name>
    <dbReference type="NCBI Taxonomy" id="330878"/>
    <lineage>
        <taxon>Eukaryota</taxon>
        <taxon>Metazoa</taxon>
        <taxon>Ecdysozoa</taxon>
        <taxon>Arthropoda</taxon>
        <taxon>Hexapoda</taxon>
        <taxon>Insecta</taxon>
        <taxon>Pterygota</taxon>
        <taxon>Neoptera</taxon>
        <taxon>Endopterygota</taxon>
        <taxon>Diptera</taxon>
        <taxon>Nematocera</taxon>
        <taxon>Psychodoidea</taxon>
        <taxon>Psychodidae</taxon>
        <taxon>Nyssomyia</taxon>
    </lineage>
</organism>
<evidence type="ECO:0000313" key="9">
    <source>
        <dbReference type="EMBL" id="JAV03089.1"/>
    </source>
</evidence>
<evidence type="ECO:0000256" key="4">
    <source>
        <dbReference type="ARBA" id="ARBA00022889"/>
    </source>
</evidence>